<evidence type="ECO:0000313" key="8">
    <source>
        <dbReference type="Proteomes" id="UP000195331"/>
    </source>
</evidence>
<organism evidence="7 8">
    <name type="scientific">Mycobacterium dioxanotrophicus</name>
    <dbReference type="NCBI Taxonomy" id="482462"/>
    <lineage>
        <taxon>Bacteria</taxon>
        <taxon>Bacillati</taxon>
        <taxon>Actinomycetota</taxon>
        <taxon>Actinomycetes</taxon>
        <taxon>Mycobacteriales</taxon>
        <taxon>Mycobacteriaceae</taxon>
        <taxon>Mycobacterium</taxon>
    </lineage>
</organism>
<feature type="transmembrane region" description="Helical" evidence="6">
    <location>
        <begin position="441"/>
        <end position="460"/>
    </location>
</feature>
<comment type="subcellular location">
    <subcellularLocation>
        <location evidence="1">Membrane</location>
        <topology evidence="1">Multi-pass membrane protein</topology>
    </subcellularLocation>
</comment>
<feature type="transmembrane region" description="Helical" evidence="6">
    <location>
        <begin position="246"/>
        <end position="269"/>
    </location>
</feature>
<evidence type="ECO:0000313" key="7">
    <source>
        <dbReference type="EMBL" id="ART71491.1"/>
    </source>
</evidence>
<dbReference type="OrthoDB" id="6083029at2"/>
<dbReference type="InterPro" id="IPR030191">
    <property type="entry name" value="CodB"/>
</dbReference>
<sequence length="493" mass="52599">MTIGDYKLAEENGWPLMRSERGFGKLAIFLAAFSAAMATWCFTIGGFVSNYLTATPGTFALLGGSLLGILLVTLATLPMCSKYGIDSVVASRAQLGTRGSYVSLFLVYASTMGWNVILFIYKGRAIAELLVTFGIMDRKYWNLCVAVVGVLAVFVVLDLIRKGPEYVRSRGPIIAIIVAVMSMVVLGLLVMRVGVHGVLDAVAVAPYGTAAGNWASALEVLIAVNLSWWPYIGTIVRTSPSARQSLWPVVVGFGLGVGIGSLVGLYTGLVVKDSGGDPTSFLVDQGGVIIGMIMLGFLLIANVGTAMMGIYASSLAVRQLPKADRLSWKWTIFLVSLPAMVVVGFFAGSAESFFSIFLAFLGVAFAPLCGIQIADWFVLRRQRFDVLSLYLPGRSSKYFYVAGLNPVGFAAFAAGIGTYIYLLDPVTYVYRTPFQYTTASFPAAISAGVVYILGTLLFLAPRRSGGYGSMRSTRAVAPQAADTPAPATLTTTE</sequence>
<feature type="transmembrane region" description="Helical" evidence="6">
    <location>
        <begin position="353"/>
        <end position="378"/>
    </location>
</feature>
<feature type="transmembrane region" description="Helical" evidence="6">
    <location>
        <begin position="214"/>
        <end position="234"/>
    </location>
</feature>
<feature type="transmembrane region" description="Helical" evidence="6">
    <location>
        <begin position="26"/>
        <end position="47"/>
    </location>
</feature>
<dbReference type="Proteomes" id="UP000195331">
    <property type="component" value="Chromosome"/>
</dbReference>
<dbReference type="AlphaFoldDB" id="A0A1Y0C8D6"/>
<dbReference type="PANTHER" id="PTHR30569:SF0">
    <property type="entry name" value="CYTOSINE PERMEASE"/>
    <property type="match status" value="1"/>
</dbReference>
<dbReference type="KEGG" id="mdx:BTO20_25700"/>
<dbReference type="EMBL" id="CP020809">
    <property type="protein sequence ID" value="ART71491.1"/>
    <property type="molecule type" value="Genomic_DNA"/>
</dbReference>
<evidence type="ECO:0000256" key="2">
    <source>
        <dbReference type="ARBA" id="ARBA00008974"/>
    </source>
</evidence>
<protein>
    <recommendedName>
        <fullName evidence="9">Cytosine permease</fullName>
    </recommendedName>
</protein>
<accession>A0A1Y0C8D6</accession>
<reference evidence="7 8" key="1">
    <citation type="submission" date="2017-04" db="EMBL/GenBank/DDBJ databases">
        <title>Whole Genome Sequence of 1,4-Dioxane Degrading Bacterium Mycobacterium dioxanotrophicus PH-06.</title>
        <authorList>
            <person name="He Y."/>
        </authorList>
    </citation>
    <scope>NUCLEOTIDE SEQUENCE [LARGE SCALE GENOMIC DNA]</scope>
    <source>
        <strain evidence="7 8">PH-06</strain>
    </source>
</reference>
<gene>
    <name evidence="7" type="ORF">BTO20_25700</name>
</gene>
<feature type="transmembrane region" description="Helical" evidence="6">
    <location>
        <begin position="289"/>
        <end position="314"/>
    </location>
</feature>
<dbReference type="GO" id="GO:0015209">
    <property type="term" value="F:cytosine transmembrane transporter activity"/>
    <property type="evidence" value="ECO:0007669"/>
    <property type="project" value="InterPro"/>
</dbReference>
<evidence type="ECO:0000256" key="4">
    <source>
        <dbReference type="ARBA" id="ARBA00022989"/>
    </source>
</evidence>
<feature type="transmembrane region" description="Helical" evidence="6">
    <location>
        <begin position="59"/>
        <end position="80"/>
    </location>
</feature>
<dbReference type="Gene3D" id="1.10.4160.10">
    <property type="entry name" value="Hydantoin permease"/>
    <property type="match status" value="1"/>
</dbReference>
<evidence type="ECO:0000256" key="5">
    <source>
        <dbReference type="ARBA" id="ARBA00023136"/>
    </source>
</evidence>
<dbReference type="Pfam" id="PF02133">
    <property type="entry name" value="Transp_cyt_pur"/>
    <property type="match status" value="1"/>
</dbReference>
<keyword evidence="4 6" id="KW-1133">Transmembrane helix</keyword>
<proteinExistence type="inferred from homology"/>
<evidence type="ECO:0008006" key="9">
    <source>
        <dbReference type="Google" id="ProtNLM"/>
    </source>
</evidence>
<feature type="transmembrane region" description="Helical" evidence="6">
    <location>
        <begin position="172"/>
        <end position="194"/>
    </location>
</feature>
<dbReference type="PANTHER" id="PTHR30569">
    <property type="entry name" value="CYTOSINE TRANSPORTER CODB"/>
    <property type="match status" value="1"/>
</dbReference>
<evidence type="ECO:0000256" key="3">
    <source>
        <dbReference type="ARBA" id="ARBA00022692"/>
    </source>
</evidence>
<evidence type="ECO:0000256" key="1">
    <source>
        <dbReference type="ARBA" id="ARBA00004141"/>
    </source>
</evidence>
<dbReference type="GO" id="GO:0005886">
    <property type="term" value="C:plasma membrane"/>
    <property type="evidence" value="ECO:0007669"/>
    <property type="project" value="TreeGrafter"/>
</dbReference>
<evidence type="ECO:0000256" key="6">
    <source>
        <dbReference type="SAM" id="Phobius"/>
    </source>
</evidence>
<keyword evidence="8" id="KW-1185">Reference proteome</keyword>
<keyword evidence="3 6" id="KW-0812">Transmembrane</keyword>
<name>A0A1Y0C8D6_9MYCO</name>
<feature type="transmembrane region" description="Helical" evidence="6">
    <location>
        <begin position="140"/>
        <end position="160"/>
    </location>
</feature>
<feature type="transmembrane region" description="Helical" evidence="6">
    <location>
        <begin position="101"/>
        <end position="120"/>
    </location>
</feature>
<dbReference type="RefSeq" id="WP_087078868.1">
    <property type="nucleotide sequence ID" value="NZ_CP020809.1"/>
</dbReference>
<feature type="transmembrane region" description="Helical" evidence="6">
    <location>
        <begin position="398"/>
        <end position="421"/>
    </location>
</feature>
<comment type="similarity">
    <text evidence="2">Belongs to the purine-cytosine permease (2.A.39) family.</text>
</comment>
<keyword evidence="5 6" id="KW-0472">Membrane</keyword>
<dbReference type="InterPro" id="IPR001248">
    <property type="entry name" value="Pur-cyt_permease"/>
</dbReference>
<feature type="transmembrane region" description="Helical" evidence="6">
    <location>
        <begin position="326"/>
        <end position="347"/>
    </location>
</feature>